<dbReference type="Proteomes" id="UP001158576">
    <property type="component" value="Chromosome XSR"/>
</dbReference>
<feature type="region of interest" description="Disordered" evidence="6">
    <location>
        <begin position="1089"/>
        <end position="1111"/>
    </location>
</feature>
<keyword evidence="4" id="KW-0112">Calmodulin-binding</keyword>
<dbReference type="Pfam" id="PF00612">
    <property type="entry name" value="IQ"/>
    <property type="match status" value="1"/>
</dbReference>
<evidence type="ECO:0000256" key="6">
    <source>
        <dbReference type="SAM" id="MobiDB-lite"/>
    </source>
</evidence>
<dbReference type="InterPro" id="IPR000048">
    <property type="entry name" value="IQ_motif_EF-hand-BS"/>
</dbReference>
<feature type="compositionally biased region" description="Polar residues" evidence="6">
    <location>
        <begin position="853"/>
        <end position="868"/>
    </location>
</feature>
<dbReference type="EMBL" id="OU015569">
    <property type="protein sequence ID" value="CAG5098450.1"/>
    <property type="molecule type" value="Genomic_DNA"/>
</dbReference>
<evidence type="ECO:0000256" key="3">
    <source>
        <dbReference type="ARBA" id="ARBA00022737"/>
    </source>
</evidence>
<dbReference type="PANTHER" id="PTHR22706:SF1">
    <property type="entry name" value="ASSEMBLY FACTOR FOR SPINDLE MICROTUBULES"/>
    <property type="match status" value="1"/>
</dbReference>
<sequence>MSFFAITEEEAFFEDDELEKELQSRLSAVVISDLEDSDYSEEETSHVEDKVENGEKSFNLAENLRMLQSYSNVAFNFEELEDSEIAVTDAEAPDCSAKMPSQSQELFKGDTRELNESLVNTFLSNEKSSEAEKIQAEIDKEKSKNDQLRRVREETAALKIQKIFRGFKTRTSKTGRMVRGHLESKKRIKFVEKAQQFEFEERRRVADQIKKENELILAEKIIKDEELKRRREQEEKERIALERAQQAEKIWNERVILFTEKMLRRKDQRAAVIIQRTVRDFLRKRLQRRSGAALVIQRNYREYCTRKRTQAAISIQTYWRKSRELKARRALEIKVNAVKTILIHRRQYRQLQEAYRAVWGELELRKKNALIAAQIAEQQELVNQFKLNRSAKIIQRMWRQHVVTENKAAEILGEAKKLTQIESQKTIVLGKSGISVASPRADLPILGSSIRGKNSSSPLKNNIASEEMLLESQNTIVVKKIDEGLLAELKRNLERIRPVNFTPVAKMEIPKEEKKRLLVEKFTESMFKNKSPFESVSFFNSPALRKLDLSSSQLKSCHIDLPNLRHLDLSKNRLSSQLLIQAPRLRILSISENKFARLLFTPLPHLSALDASSNQLIDIQNLSRIAPRLMFLNVADNFIDKLPPNMSALIHLDITNNSLRNFDAFSSPFITFLRAQFNNFGKSDQMKVFPFLAKNDFLWADSPRETLPLNVKTKEDLNADFDHNRLITTVIHFDWTVKSLPLVDRTYWNLWHMRKYILQSSKLHKPTPVIKSFLKRVVYNRRKSKREAHAVEVIESWWVSANVRLKIKRAREQIRASSKEEFKLEEFDVDSFYESLDVGQELESPRRHFPERITQSKPSTNHAQTSTDAYARHPAKAPPMEKKPLLTYYDVEGNTHSVMNAYDTLVDDDKIRSQAQELFAWKQMGDAPNFYAESFKSSKASGPLPSIPETPKISKKEEKIAQIMQSWNVGRETAERMYTSQNRMKGKATSKKKDSPKKSFSSTNSLSYGQASNSMTSLVSARSRDRTWIKPKYQSDSQRAVVNNWVQKIDEGMPVTPVPHDPLPLRVQSIENNSTDHFSFAKSQLSPFSLRTSTPPLPPLKKKASHVPAWH</sequence>
<proteinExistence type="predicted"/>
<gene>
    <name evidence="7" type="ORF">OKIOD_LOCUS7235</name>
</gene>
<dbReference type="Gene3D" id="1.20.5.190">
    <property type="match status" value="1"/>
</dbReference>
<evidence type="ECO:0000256" key="1">
    <source>
        <dbReference type="ARBA" id="ARBA00004496"/>
    </source>
</evidence>
<dbReference type="PANTHER" id="PTHR22706">
    <property type="entry name" value="ASSEMBLY FACTOR FOR SPINDLE MICROTUBULES"/>
    <property type="match status" value="1"/>
</dbReference>
<name>A0ABN7SDL6_OIKDI</name>
<evidence type="ECO:0000256" key="4">
    <source>
        <dbReference type="ARBA" id="ARBA00022860"/>
    </source>
</evidence>
<keyword evidence="8" id="KW-1185">Reference proteome</keyword>
<keyword evidence="5" id="KW-0175">Coiled coil</keyword>
<keyword evidence="3" id="KW-0677">Repeat</keyword>
<protein>
    <submittedName>
        <fullName evidence="7">Oidioi.mRNA.OKI2018_I69.XSR.g15677.t1.cds</fullName>
    </submittedName>
</protein>
<feature type="coiled-coil region" evidence="5">
    <location>
        <begin position="215"/>
        <end position="250"/>
    </location>
</feature>
<keyword evidence="2" id="KW-0963">Cytoplasm</keyword>
<feature type="coiled-coil region" evidence="5">
    <location>
        <begin position="124"/>
        <end position="151"/>
    </location>
</feature>
<reference evidence="7 8" key="1">
    <citation type="submission" date="2021-04" db="EMBL/GenBank/DDBJ databases">
        <authorList>
            <person name="Bliznina A."/>
        </authorList>
    </citation>
    <scope>NUCLEOTIDE SEQUENCE [LARGE SCALE GENOMIC DNA]</scope>
</reference>
<dbReference type="InterPro" id="IPR032675">
    <property type="entry name" value="LRR_dom_sf"/>
</dbReference>
<dbReference type="InterPro" id="IPR051185">
    <property type="entry name" value="ASPM"/>
</dbReference>
<dbReference type="PROSITE" id="PS50096">
    <property type="entry name" value="IQ"/>
    <property type="match status" value="1"/>
</dbReference>
<dbReference type="PROSITE" id="PS51450">
    <property type="entry name" value="LRR"/>
    <property type="match status" value="1"/>
</dbReference>
<organism evidence="7 8">
    <name type="scientific">Oikopleura dioica</name>
    <name type="common">Tunicate</name>
    <dbReference type="NCBI Taxonomy" id="34765"/>
    <lineage>
        <taxon>Eukaryota</taxon>
        <taxon>Metazoa</taxon>
        <taxon>Chordata</taxon>
        <taxon>Tunicata</taxon>
        <taxon>Appendicularia</taxon>
        <taxon>Copelata</taxon>
        <taxon>Oikopleuridae</taxon>
        <taxon>Oikopleura</taxon>
    </lineage>
</organism>
<evidence type="ECO:0000256" key="5">
    <source>
        <dbReference type="SAM" id="Coils"/>
    </source>
</evidence>
<dbReference type="InterPro" id="IPR001611">
    <property type="entry name" value="Leu-rich_rpt"/>
</dbReference>
<feature type="compositionally biased region" description="Polar residues" evidence="6">
    <location>
        <begin position="1003"/>
        <end position="1019"/>
    </location>
</feature>
<dbReference type="SUPFAM" id="SSF52047">
    <property type="entry name" value="RNI-like"/>
    <property type="match status" value="1"/>
</dbReference>
<evidence type="ECO:0000313" key="7">
    <source>
        <dbReference type="EMBL" id="CAG5098450.1"/>
    </source>
</evidence>
<feature type="region of interest" description="Disordered" evidence="6">
    <location>
        <begin position="978"/>
        <end position="1019"/>
    </location>
</feature>
<accession>A0ABN7SDL6</accession>
<dbReference type="Gene3D" id="3.80.10.10">
    <property type="entry name" value="Ribonuclease Inhibitor"/>
    <property type="match status" value="1"/>
</dbReference>
<dbReference type="SMART" id="SM00015">
    <property type="entry name" value="IQ"/>
    <property type="match status" value="4"/>
</dbReference>
<feature type="region of interest" description="Disordered" evidence="6">
    <location>
        <begin position="851"/>
        <end position="877"/>
    </location>
</feature>
<evidence type="ECO:0000313" key="8">
    <source>
        <dbReference type="Proteomes" id="UP001158576"/>
    </source>
</evidence>
<evidence type="ECO:0000256" key="2">
    <source>
        <dbReference type="ARBA" id="ARBA00022490"/>
    </source>
</evidence>
<comment type="subcellular location">
    <subcellularLocation>
        <location evidence="1">Cytoplasm</location>
    </subcellularLocation>
</comment>